<dbReference type="GO" id="GO:0003677">
    <property type="term" value="F:DNA binding"/>
    <property type="evidence" value="ECO:0007669"/>
    <property type="project" value="TreeGrafter"/>
</dbReference>
<evidence type="ECO:0000259" key="6">
    <source>
        <dbReference type="Pfam" id="PF04873"/>
    </source>
</evidence>
<feature type="compositionally biased region" description="Basic and acidic residues" evidence="5">
    <location>
        <begin position="1"/>
        <end position="11"/>
    </location>
</feature>
<keyword evidence="4" id="KW-0539">Nucleus</keyword>
<gene>
    <name evidence="8" type="primary">LOC114914225</name>
</gene>
<evidence type="ECO:0000256" key="3">
    <source>
        <dbReference type="ARBA" id="ARBA00022745"/>
    </source>
</evidence>
<comment type="similarity">
    <text evidence="2">Belongs to the EIN3 family.</text>
</comment>
<dbReference type="GO" id="GO:0005634">
    <property type="term" value="C:nucleus"/>
    <property type="evidence" value="ECO:0007669"/>
    <property type="project" value="UniProtKB-SubCell"/>
</dbReference>
<evidence type="ECO:0000256" key="2">
    <source>
        <dbReference type="ARBA" id="ARBA00009416"/>
    </source>
</evidence>
<dbReference type="InterPro" id="IPR023278">
    <property type="entry name" value="Ethylene_insens-like_DNA-bd"/>
</dbReference>
<dbReference type="PANTHER" id="PTHR33305">
    <property type="entry name" value="ETHYLENE INSENSITIVE 3-LIKE 2 PROTEIN"/>
    <property type="match status" value="1"/>
</dbReference>
<dbReference type="Pfam" id="PF04873">
    <property type="entry name" value="EIN3_DNA-bd"/>
    <property type="match status" value="1"/>
</dbReference>
<dbReference type="Gene3D" id="1.10.3180.10">
    <property type="entry name" value="DNA-binding domain of EIN3-like"/>
    <property type="match status" value="1"/>
</dbReference>
<dbReference type="GO" id="GO:0009873">
    <property type="term" value="P:ethylene-activated signaling pathway"/>
    <property type="evidence" value="ECO:0007669"/>
    <property type="project" value="UniProtKB-KW"/>
</dbReference>
<feature type="region of interest" description="Disordered" evidence="5">
    <location>
        <begin position="1"/>
        <end position="30"/>
    </location>
</feature>
<comment type="subcellular location">
    <subcellularLocation>
        <location evidence="1">Nucleus</location>
    </subcellularLocation>
</comment>
<dbReference type="AlphaFoldDB" id="A0A8N4I8S6"/>
<evidence type="ECO:0000256" key="5">
    <source>
        <dbReference type="SAM" id="MobiDB-lite"/>
    </source>
</evidence>
<keyword evidence="3" id="KW-0936">Ethylene signaling pathway</keyword>
<dbReference type="Proteomes" id="UP000504607">
    <property type="component" value="Chromosome 5"/>
</dbReference>
<organism evidence="7 8">
    <name type="scientific">Elaeis guineensis var. tenera</name>
    <name type="common">Oil palm</name>
    <dbReference type="NCBI Taxonomy" id="51953"/>
    <lineage>
        <taxon>Eukaryota</taxon>
        <taxon>Viridiplantae</taxon>
        <taxon>Streptophyta</taxon>
        <taxon>Embryophyta</taxon>
        <taxon>Tracheophyta</taxon>
        <taxon>Spermatophyta</taxon>
        <taxon>Magnoliopsida</taxon>
        <taxon>Liliopsida</taxon>
        <taxon>Arecaceae</taxon>
        <taxon>Arecoideae</taxon>
        <taxon>Cocoseae</taxon>
        <taxon>Elaeidinae</taxon>
        <taxon>Elaeis</taxon>
    </lineage>
</organism>
<protein>
    <submittedName>
        <fullName evidence="8">ETHYLENE INSENSITIVE 3-like 1 protein</fullName>
    </submittedName>
</protein>
<accession>A0A8N4I8S6</accession>
<dbReference type="OrthoDB" id="10339881at2759"/>
<proteinExistence type="inferred from homology"/>
<evidence type="ECO:0000313" key="8">
    <source>
        <dbReference type="RefSeq" id="XP_029120761.1"/>
    </source>
</evidence>
<evidence type="ECO:0000313" key="7">
    <source>
        <dbReference type="Proteomes" id="UP000504607"/>
    </source>
</evidence>
<dbReference type="GO" id="GO:0003700">
    <property type="term" value="F:DNA-binding transcription factor activity"/>
    <property type="evidence" value="ECO:0007669"/>
    <property type="project" value="InterPro"/>
</dbReference>
<name>A0A8N4I8S6_ELAGV</name>
<evidence type="ECO:0000256" key="4">
    <source>
        <dbReference type="ARBA" id="ARBA00023242"/>
    </source>
</evidence>
<sequence>MSGKQAMERHTMPSTSAASSDALLEAGATDDEMEMKMLEERIQSDKASLQLLKEKMRHQANPQKQCELQELARRRKARRLHNKISNSMAKLVREGLAQGYCFGIVTNDGKSIVASSENLREWWKEKVKFLENAPRAIEKFEKRSPILLSSSHNNSEISVPGALKQLTDTILSAAISALMRHCDPPQRRFPIEKGVAPPWWPSMTEEWWPTLGFPVDQSPPPYKKPHDLKKGCKISVLMAMIMHLFPDTQRIRELVSQSKSLKDRMSPKESKLFSSVLRQIRRLHQPMQQSSAIPDEDDDVGSNSRAGQYDVEVGDDGFDDDMMSSSAVGGNIFDLNNSGGMEGIPVSVALESNQRMEFAQHSTSLNHDWRNAPQNTWPSCNVVAQNPQVTGVAQYPQVIGLAHQNQVTGAAQYPQITGLAQNSQVTGLSPLGSDFGPVDVSGLGNPGDEQRLIGGMMRFSSDDINQGSNLVVQQGPETVSNDMNVPQPIFTSSPGIYQLTIAGNSYLFQQIPSMDISPLQQPTGMQRSHLGQGVGSNHQMIQANNLNQPQVYPNEDISFGPRFGTQPNCANLNLDHATIAGSSAVEDAGAFSGRVEERMPMQDSYSWTTNFGC</sequence>
<dbReference type="PANTHER" id="PTHR33305:SF30">
    <property type="entry name" value="ETHYLENE INSENSITIVE 3-LIKE 3 PROTEIN"/>
    <property type="match status" value="1"/>
</dbReference>
<dbReference type="KEGG" id="egu:114914225"/>
<dbReference type="SUPFAM" id="SSF116768">
    <property type="entry name" value="DNA-binding domain of EIN3-like"/>
    <property type="match status" value="1"/>
</dbReference>
<feature type="region of interest" description="Disordered" evidence="5">
    <location>
        <begin position="284"/>
        <end position="303"/>
    </location>
</feature>
<feature type="domain" description="Ethylene insensitive 3-like DNA-binding" evidence="6">
    <location>
        <begin position="38"/>
        <end position="279"/>
    </location>
</feature>
<dbReference type="RefSeq" id="XP_029120761.1">
    <property type="nucleotide sequence ID" value="XM_029264928.1"/>
</dbReference>
<reference evidence="8" key="1">
    <citation type="submission" date="2025-08" db="UniProtKB">
        <authorList>
            <consortium name="RefSeq"/>
        </authorList>
    </citation>
    <scope>IDENTIFICATION</scope>
</reference>
<dbReference type="InterPro" id="IPR047091">
    <property type="entry name" value="EIN3-like_DNA-bd"/>
</dbReference>
<dbReference type="InterPro" id="IPR006957">
    <property type="entry name" value="EIN3"/>
</dbReference>
<keyword evidence="7" id="KW-1185">Reference proteome</keyword>
<evidence type="ECO:0000256" key="1">
    <source>
        <dbReference type="ARBA" id="ARBA00004123"/>
    </source>
</evidence>